<dbReference type="InterPro" id="IPR009072">
    <property type="entry name" value="Histone-fold"/>
</dbReference>
<evidence type="ECO:0000313" key="5">
    <source>
        <dbReference type="Proteomes" id="UP000242146"/>
    </source>
</evidence>
<sequence length="192" mass="20680">MELESDIGQDDGHVPSQNEIDSDSQTDNDHLNDMMDTDSTDPSEGTSASPSDGSSPSSSSIQPQLSAPVQKQMVKKEKLTHGYEATIRRALKSSNSGIIKYSAQSIKDVDSLLNDCMSRVTTEASNLVTQRTKRKTVLDHDVHFAVNLVLSGSLAQGAQRMGMRAVEIYDGNARAKKLRRLAAAQANANGST</sequence>
<dbReference type="GO" id="GO:0046982">
    <property type="term" value="F:protein heterodimerization activity"/>
    <property type="evidence" value="ECO:0007669"/>
    <property type="project" value="InterPro"/>
</dbReference>
<evidence type="ECO:0000313" key="4">
    <source>
        <dbReference type="EMBL" id="ORX59674.1"/>
    </source>
</evidence>
<dbReference type="Gene3D" id="1.10.20.10">
    <property type="entry name" value="Histone, subunit A"/>
    <property type="match status" value="1"/>
</dbReference>
<feature type="region of interest" description="Disordered" evidence="2">
    <location>
        <begin position="1"/>
        <end position="77"/>
    </location>
</feature>
<dbReference type="Proteomes" id="UP000242146">
    <property type="component" value="Unassembled WGS sequence"/>
</dbReference>
<dbReference type="InterPro" id="IPR007125">
    <property type="entry name" value="H2A/H2B/H3"/>
</dbReference>
<organism evidence="4 5">
    <name type="scientific">Hesseltinella vesiculosa</name>
    <dbReference type="NCBI Taxonomy" id="101127"/>
    <lineage>
        <taxon>Eukaryota</taxon>
        <taxon>Fungi</taxon>
        <taxon>Fungi incertae sedis</taxon>
        <taxon>Mucoromycota</taxon>
        <taxon>Mucoromycotina</taxon>
        <taxon>Mucoromycetes</taxon>
        <taxon>Mucorales</taxon>
        <taxon>Cunninghamellaceae</taxon>
        <taxon>Hesseltinella</taxon>
    </lineage>
</organism>
<dbReference type="GO" id="GO:0003677">
    <property type="term" value="F:DNA binding"/>
    <property type="evidence" value="ECO:0007669"/>
    <property type="project" value="InterPro"/>
</dbReference>
<protein>
    <recommendedName>
        <fullName evidence="3">Core Histone H2A/H2B/H3 domain-containing protein</fullName>
    </recommendedName>
</protein>
<feature type="non-terminal residue" evidence="4">
    <location>
        <position position="192"/>
    </location>
</feature>
<dbReference type="EMBL" id="MCGT01000005">
    <property type="protein sequence ID" value="ORX59674.1"/>
    <property type="molecule type" value="Genomic_DNA"/>
</dbReference>
<name>A0A1X2GRJ7_9FUNG</name>
<accession>A0A1X2GRJ7</accession>
<dbReference type="SMART" id="SM00427">
    <property type="entry name" value="H2B"/>
    <property type="match status" value="1"/>
</dbReference>
<evidence type="ECO:0000256" key="2">
    <source>
        <dbReference type="SAM" id="MobiDB-lite"/>
    </source>
</evidence>
<comment type="caution">
    <text evidence="4">The sequence shown here is derived from an EMBL/GenBank/DDBJ whole genome shotgun (WGS) entry which is preliminary data.</text>
</comment>
<feature type="domain" description="Core Histone H2A/H2B/H3" evidence="3">
    <location>
        <begin position="86"/>
        <end position="147"/>
    </location>
</feature>
<evidence type="ECO:0000256" key="1">
    <source>
        <dbReference type="ARBA" id="ARBA00006846"/>
    </source>
</evidence>
<comment type="similarity">
    <text evidence="1">Belongs to the histone H2B family.</text>
</comment>
<dbReference type="AlphaFoldDB" id="A0A1X2GRJ7"/>
<gene>
    <name evidence="4" type="ORF">DM01DRAFT_300019</name>
</gene>
<dbReference type="STRING" id="101127.A0A1X2GRJ7"/>
<dbReference type="Pfam" id="PF00125">
    <property type="entry name" value="Histone"/>
    <property type="match status" value="1"/>
</dbReference>
<dbReference type="GO" id="GO:0000786">
    <property type="term" value="C:nucleosome"/>
    <property type="evidence" value="ECO:0007669"/>
    <property type="project" value="InterPro"/>
</dbReference>
<reference evidence="4 5" key="1">
    <citation type="submission" date="2016-07" db="EMBL/GenBank/DDBJ databases">
        <title>Pervasive Adenine N6-methylation of Active Genes in Fungi.</title>
        <authorList>
            <consortium name="DOE Joint Genome Institute"/>
            <person name="Mondo S.J."/>
            <person name="Dannebaum R.O."/>
            <person name="Kuo R.C."/>
            <person name="Labutti K."/>
            <person name="Haridas S."/>
            <person name="Kuo A."/>
            <person name="Salamov A."/>
            <person name="Ahrendt S.R."/>
            <person name="Lipzen A."/>
            <person name="Sullivan W."/>
            <person name="Andreopoulos W.B."/>
            <person name="Clum A."/>
            <person name="Lindquist E."/>
            <person name="Daum C."/>
            <person name="Ramamoorthy G.K."/>
            <person name="Gryganskyi A."/>
            <person name="Culley D."/>
            <person name="Magnuson J.K."/>
            <person name="James T.Y."/>
            <person name="O'Malley M.A."/>
            <person name="Stajich J.E."/>
            <person name="Spatafora J.W."/>
            <person name="Visel A."/>
            <person name="Grigoriev I.V."/>
        </authorList>
    </citation>
    <scope>NUCLEOTIDE SEQUENCE [LARGE SCALE GENOMIC DNA]</scope>
    <source>
        <strain evidence="4 5">NRRL 3301</strain>
    </source>
</reference>
<feature type="compositionally biased region" description="Low complexity" evidence="2">
    <location>
        <begin position="43"/>
        <end position="68"/>
    </location>
</feature>
<proteinExistence type="inferred from homology"/>
<dbReference type="InterPro" id="IPR000558">
    <property type="entry name" value="Histone_H2B"/>
</dbReference>
<keyword evidence="5" id="KW-1185">Reference proteome</keyword>
<dbReference type="CDD" id="cd22910">
    <property type="entry name" value="HFD_H2B"/>
    <property type="match status" value="1"/>
</dbReference>
<evidence type="ECO:0000259" key="3">
    <source>
        <dbReference type="Pfam" id="PF00125"/>
    </source>
</evidence>
<dbReference type="GO" id="GO:0030527">
    <property type="term" value="F:structural constituent of chromatin"/>
    <property type="evidence" value="ECO:0007669"/>
    <property type="project" value="InterPro"/>
</dbReference>
<dbReference type="SUPFAM" id="SSF47113">
    <property type="entry name" value="Histone-fold"/>
    <property type="match status" value="1"/>
</dbReference>